<dbReference type="NCBIfam" id="NF005757">
    <property type="entry name" value="PRK07581.1"/>
    <property type="match status" value="1"/>
</dbReference>
<dbReference type="SUPFAM" id="SSF53474">
    <property type="entry name" value="alpha/beta-Hydrolases"/>
    <property type="match status" value="1"/>
</dbReference>
<dbReference type="OrthoDB" id="9800754at2"/>
<evidence type="ECO:0000256" key="1">
    <source>
        <dbReference type="PIRSR" id="PIRSR000443-1"/>
    </source>
</evidence>
<protein>
    <submittedName>
        <fullName evidence="3">Homoserine acetyltransferase</fullName>
    </submittedName>
</protein>
<dbReference type="AlphaFoldDB" id="K9P501"/>
<dbReference type="KEGG" id="cgc:Cyagr_1004"/>
<feature type="active site" evidence="1">
    <location>
        <position position="298"/>
    </location>
</feature>
<organism evidence="3 4">
    <name type="scientific">Cyanobium gracile (strain ATCC 27147 / PCC 6307)</name>
    <dbReference type="NCBI Taxonomy" id="292564"/>
    <lineage>
        <taxon>Bacteria</taxon>
        <taxon>Bacillati</taxon>
        <taxon>Cyanobacteriota</taxon>
        <taxon>Cyanophyceae</taxon>
        <taxon>Synechococcales</taxon>
        <taxon>Prochlorococcaceae</taxon>
        <taxon>Cyanobium</taxon>
    </lineage>
</organism>
<feature type="domain" description="AB hydrolase-1" evidence="2">
    <location>
        <begin position="55"/>
        <end position="327"/>
    </location>
</feature>
<keyword evidence="3" id="KW-0808">Transferase</keyword>
<dbReference type="GO" id="GO:0016747">
    <property type="term" value="F:acyltransferase activity, transferring groups other than amino-acyl groups"/>
    <property type="evidence" value="ECO:0007669"/>
    <property type="project" value="InterPro"/>
</dbReference>
<feature type="active site" description="Nucleophile" evidence="1">
    <location>
        <position position="130"/>
    </location>
</feature>
<feature type="active site" evidence="1">
    <location>
        <position position="327"/>
    </location>
</feature>
<dbReference type="Pfam" id="PF00561">
    <property type="entry name" value="Abhydrolase_1"/>
    <property type="match status" value="1"/>
</dbReference>
<accession>K9P501</accession>
<dbReference type="RefSeq" id="WP_015108639.1">
    <property type="nucleotide sequence ID" value="NC_019675.1"/>
</dbReference>
<dbReference type="InterPro" id="IPR008220">
    <property type="entry name" value="HAT_MetX-like"/>
</dbReference>
<dbReference type="STRING" id="292564.Cyagr_1004"/>
<sequence>MPPSPAPPRRFALGDVPLAAGGTLPAAWLDYRVYGTLADDRSNLVLYPSSYGAWPEDIDWVVGPILDPQRWCVVLVSQFGNGRSTSPSNARPGLVSGRWPVDHRDNVAAQRRLLEEVFQVAAPALIYGWSMGAQQAYHWAVLEPERTRRICCVCGTARTTAHNRVFLLSLRQALTADPHWDGLRFRGVPEQGLRTFALIYASWAASQPFYRRGAHRQLGYASVEAYVEQAWLPAYRRHDPHDLLAMLDVWLANDVAAAAGISATGISATDGTGDPDADLAAALGRIQARTAVIAGRHDLYFTPDDCQAEAALIREAHFEVLESDLGHRAGNPRDSPAEQRQLRAAIDRLCAD</sequence>
<dbReference type="InterPro" id="IPR000073">
    <property type="entry name" value="AB_hydrolase_1"/>
</dbReference>
<dbReference type="PANTHER" id="PTHR32268">
    <property type="entry name" value="HOMOSERINE O-ACETYLTRANSFERASE"/>
    <property type="match status" value="1"/>
</dbReference>
<evidence type="ECO:0000313" key="3">
    <source>
        <dbReference type="EMBL" id="AFY28185.1"/>
    </source>
</evidence>
<dbReference type="HOGENOM" id="CLU_028760_2_0_3"/>
<proteinExistence type="predicted"/>
<gene>
    <name evidence="3" type="ordered locus">Cyagr_1004</name>
</gene>
<name>K9P501_CYAGP</name>
<dbReference type="eggNOG" id="COG2021">
    <property type="taxonomic scope" value="Bacteria"/>
</dbReference>
<dbReference type="PATRIC" id="fig|292564.3.peg.955"/>
<evidence type="ECO:0000259" key="2">
    <source>
        <dbReference type="Pfam" id="PF00561"/>
    </source>
</evidence>
<dbReference type="PANTHER" id="PTHR32268:SF15">
    <property type="entry name" value="HOMOSERINE ACETYLTRANSFERASE FAMILY PROTEIN (AFU_ORTHOLOGUE AFUA_1G15350)"/>
    <property type="match status" value="1"/>
</dbReference>
<dbReference type="Proteomes" id="UP000010388">
    <property type="component" value="Chromosome"/>
</dbReference>
<dbReference type="EMBL" id="CP003495">
    <property type="protein sequence ID" value="AFY28185.1"/>
    <property type="molecule type" value="Genomic_DNA"/>
</dbReference>
<evidence type="ECO:0000313" key="4">
    <source>
        <dbReference type="Proteomes" id="UP000010388"/>
    </source>
</evidence>
<dbReference type="InterPro" id="IPR029058">
    <property type="entry name" value="AB_hydrolase_fold"/>
</dbReference>
<dbReference type="Gene3D" id="3.40.50.1820">
    <property type="entry name" value="alpha/beta hydrolase"/>
    <property type="match status" value="1"/>
</dbReference>
<reference evidence="4" key="1">
    <citation type="journal article" date="2013" name="Proc. Natl. Acad. Sci. U.S.A.">
        <title>Improving the coverage of the cyanobacterial phylum using diversity-driven genome sequencing.</title>
        <authorList>
            <person name="Shih P.M."/>
            <person name="Wu D."/>
            <person name="Latifi A."/>
            <person name="Axen S.D."/>
            <person name="Fewer D.P."/>
            <person name="Talla E."/>
            <person name="Calteau A."/>
            <person name="Cai F."/>
            <person name="Tandeau de Marsac N."/>
            <person name="Rippka R."/>
            <person name="Herdman M."/>
            <person name="Sivonen K."/>
            <person name="Coursin T."/>
            <person name="Laurent T."/>
            <person name="Goodwin L."/>
            <person name="Nolan M."/>
            <person name="Davenport K.W."/>
            <person name="Han C.S."/>
            <person name="Rubin E.M."/>
            <person name="Eisen J.A."/>
            <person name="Woyke T."/>
            <person name="Gugger M."/>
            <person name="Kerfeld C.A."/>
        </authorList>
    </citation>
    <scope>NUCLEOTIDE SEQUENCE [LARGE SCALE GENOMIC DNA]</scope>
    <source>
        <strain evidence="4">ATCC 27147 / PCC 6307</strain>
    </source>
</reference>
<dbReference type="PIRSF" id="PIRSF000443">
    <property type="entry name" value="Homoser_Ac_trans"/>
    <property type="match status" value="1"/>
</dbReference>